<keyword evidence="2" id="KW-1185">Reference proteome</keyword>
<accession>A0ABP0VYE2</accession>
<evidence type="ECO:0000313" key="1">
    <source>
        <dbReference type="EMBL" id="CAK9259536.1"/>
    </source>
</evidence>
<gene>
    <name evidence="1" type="ORF">CSSPJE1EN1_LOCUS5014</name>
</gene>
<proteinExistence type="predicted"/>
<sequence length="83" mass="8903">MQEADFSIPPLVPEIDLGFHVEKSIMACAVSVLATWAGGIADTVNQDEEISPLPPGDLDGFRMLLAGRSIPFLLSISFNAMID</sequence>
<dbReference type="EMBL" id="OZ020107">
    <property type="protein sequence ID" value="CAK9259536.1"/>
    <property type="molecule type" value="Genomic_DNA"/>
</dbReference>
<organism evidence="1 2">
    <name type="scientific">Sphagnum jensenii</name>
    <dbReference type="NCBI Taxonomy" id="128206"/>
    <lineage>
        <taxon>Eukaryota</taxon>
        <taxon>Viridiplantae</taxon>
        <taxon>Streptophyta</taxon>
        <taxon>Embryophyta</taxon>
        <taxon>Bryophyta</taxon>
        <taxon>Sphagnophytina</taxon>
        <taxon>Sphagnopsida</taxon>
        <taxon>Sphagnales</taxon>
        <taxon>Sphagnaceae</taxon>
        <taxon>Sphagnum</taxon>
    </lineage>
</organism>
<dbReference type="Proteomes" id="UP001497444">
    <property type="component" value="Chromosome 12"/>
</dbReference>
<evidence type="ECO:0000313" key="2">
    <source>
        <dbReference type="Proteomes" id="UP001497444"/>
    </source>
</evidence>
<protein>
    <submittedName>
        <fullName evidence="1">Uncharacterized protein</fullName>
    </submittedName>
</protein>
<reference evidence="1" key="1">
    <citation type="submission" date="2024-02" db="EMBL/GenBank/DDBJ databases">
        <authorList>
            <consortium name="ELIXIR-Norway"/>
            <consortium name="Elixir Norway"/>
        </authorList>
    </citation>
    <scope>NUCLEOTIDE SEQUENCE</scope>
</reference>
<name>A0ABP0VYE2_9BRYO</name>